<dbReference type="OrthoDB" id="416253at2759"/>
<comment type="similarity">
    <text evidence="1">Belongs to the aldo/keto reductase family.</text>
</comment>
<reference evidence="5 6" key="1">
    <citation type="submission" date="2019-05" db="EMBL/GenBank/DDBJ databases">
        <title>Another draft genome of Portunus trituberculatus and its Hox gene families provides insights of decapod evolution.</title>
        <authorList>
            <person name="Jeong J.-H."/>
            <person name="Song I."/>
            <person name="Kim S."/>
            <person name="Choi T."/>
            <person name="Kim D."/>
            <person name="Ryu S."/>
            <person name="Kim W."/>
        </authorList>
    </citation>
    <scope>NUCLEOTIDE SEQUENCE [LARGE SCALE GENOMIC DNA]</scope>
    <source>
        <tissue evidence="5">Muscle</tissue>
    </source>
</reference>
<dbReference type="GO" id="GO:0016616">
    <property type="term" value="F:oxidoreductase activity, acting on the CH-OH group of donors, NAD or NADP as acceptor"/>
    <property type="evidence" value="ECO:0007669"/>
    <property type="project" value="UniProtKB-ARBA"/>
</dbReference>
<evidence type="ECO:0000259" key="4">
    <source>
        <dbReference type="Pfam" id="PF00248"/>
    </source>
</evidence>
<evidence type="ECO:0000256" key="1">
    <source>
        <dbReference type="ARBA" id="ARBA00007905"/>
    </source>
</evidence>
<evidence type="ECO:0000256" key="3">
    <source>
        <dbReference type="ARBA" id="ARBA00023002"/>
    </source>
</evidence>
<dbReference type="InterPro" id="IPR036812">
    <property type="entry name" value="NAD(P)_OxRdtase_dom_sf"/>
</dbReference>
<keyword evidence="6" id="KW-1185">Reference proteome</keyword>
<sequence length="126" mass="14556">MQRDMRAVCDKHGITVCAFYPLGAPYLEIRTEEHPPLVEHPLVAKIASQRGKTTAQILLRHLIQHGLIVIPKSVRVERVKKNFQVFDFELSAEEMAQLDTLNRDGAGRMFTCDFYKGFERHPEYPF</sequence>
<organism evidence="5 6">
    <name type="scientific">Portunus trituberculatus</name>
    <name type="common">Swimming crab</name>
    <name type="synonym">Neptunus trituberculatus</name>
    <dbReference type="NCBI Taxonomy" id="210409"/>
    <lineage>
        <taxon>Eukaryota</taxon>
        <taxon>Metazoa</taxon>
        <taxon>Ecdysozoa</taxon>
        <taxon>Arthropoda</taxon>
        <taxon>Crustacea</taxon>
        <taxon>Multicrustacea</taxon>
        <taxon>Malacostraca</taxon>
        <taxon>Eumalacostraca</taxon>
        <taxon>Eucarida</taxon>
        <taxon>Decapoda</taxon>
        <taxon>Pleocyemata</taxon>
        <taxon>Brachyura</taxon>
        <taxon>Eubrachyura</taxon>
        <taxon>Portunoidea</taxon>
        <taxon>Portunidae</taxon>
        <taxon>Portuninae</taxon>
        <taxon>Portunus</taxon>
    </lineage>
</organism>
<accession>A0A5B7D8H8</accession>
<feature type="domain" description="NADP-dependent oxidoreductase" evidence="4">
    <location>
        <begin position="2"/>
        <end position="102"/>
    </location>
</feature>
<dbReference type="EMBL" id="VSRR010000607">
    <property type="protein sequence ID" value="MPC17620.1"/>
    <property type="molecule type" value="Genomic_DNA"/>
</dbReference>
<dbReference type="PANTHER" id="PTHR43827:SF3">
    <property type="entry name" value="NADP-DEPENDENT OXIDOREDUCTASE DOMAIN-CONTAINING PROTEIN"/>
    <property type="match status" value="1"/>
</dbReference>
<protein>
    <submittedName>
        <fullName evidence="5">Aldose reductase</fullName>
    </submittedName>
</protein>
<dbReference type="Proteomes" id="UP000324222">
    <property type="component" value="Unassembled WGS sequence"/>
</dbReference>
<dbReference type="Gene3D" id="3.20.20.100">
    <property type="entry name" value="NADP-dependent oxidoreductase domain"/>
    <property type="match status" value="1"/>
</dbReference>
<evidence type="ECO:0000313" key="5">
    <source>
        <dbReference type="EMBL" id="MPC17620.1"/>
    </source>
</evidence>
<dbReference type="PANTHER" id="PTHR43827">
    <property type="entry name" value="2,5-DIKETO-D-GLUCONIC ACID REDUCTASE"/>
    <property type="match status" value="1"/>
</dbReference>
<dbReference type="Pfam" id="PF00248">
    <property type="entry name" value="Aldo_ket_red"/>
    <property type="match status" value="1"/>
</dbReference>
<keyword evidence="2" id="KW-0521">NADP</keyword>
<keyword evidence="3" id="KW-0560">Oxidoreductase</keyword>
<evidence type="ECO:0000256" key="2">
    <source>
        <dbReference type="ARBA" id="ARBA00022857"/>
    </source>
</evidence>
<evidence type="ECO:0000313" key="6">
    <source>
        <dbReference type="Proteomes" id="UP000324222"/>
    </source>
</evidence>
<comment type="caution">
    <text evidence="5">The sequence shown here is derived from an EMBL/GenBank/DDBJ whole genome shotgun (WGS) entry which is preliminary data.</text>
</comment>
<name>A0A5B7D8H8_PORTR</name>
<dbReference type="InterPro" id="IPR023210">
    <property type="entry name" value="NADP_OxRdtase_dom"/>
</dbReference>
<dbReference type="SUPFAM" id="SSF51430">
    <property type="entry name" value="NAD(P)-linked oxidoreductase"/>
    <property type="match status" value="1"/>
</dbReference>
<gene>
    <name evidence="5" type="primary">AKR1B1_0</name>
    <name evidence="5" type="ORF">E2C01_010483</name>
</gene>
<dbReference type="AlphaFoldDB" id="A0A5B7D8H8"/>
<proteinExistence type="inferred from homology"/>
<dbReference type="InterPro" id="IPR020471">
    <property type="entry name" value="AKR"/>
</dbReference>